<evidence type="ECO:0000259" key="1">
    <source>
        <dbReference type="Pfam" id="PF03869"/>
    </source>
</evidence>
<dbReference type="InterPro" id="IPR013321">
    <property type="entry name" value="Arc_rbn_hlx_hlx"/>
</dbReference>
<comment type="caution">
    <text evidence="2">The sequence shown here is derived from an EMBL/GenBank/DDBJ whole genome shotgun (WGS) entry which is preliminary data.</text>
</comment>
<dbReference type="AlphaFoldDB" id="A0A934HK64"/>
<gene>
    <name evidence="2" type="ORF">JAO82_00365</name>
</gene>
<dbReference type="InterPro" id="IPR010985">
    <property type="entry name" value="Ribbon_hlx_hlx"/>
</dbReference>
<dbReference type="GO" id="GO:0003677">
    <property type="term" value="F:DNA binding"/>
    <property type="evidence" value="ECO:0007669"/>
    <property type="project" value="UniProtKB-KW"/>
</dbReference>
<protein>
    <submittedName>
        <fullName evidence="2">Arc family DNA-binding protein</fullName>
    </submittedName>
</protein>
<keyword evidence="2" id="KW-0238">DNA-binding</keyword>
<dbReference type="Proteomes" id="UP000613255">
    <property type="component" value="Unassembled WGS sequence"/>
</dbReference>
<dbReference type="EMBL" id="JAEIJD010000001">
    <property type="protein sequence ID" value="MBI6628321.1"/>
    <property type="molecule type" value="Genomic_DNA"/>
</dbReference>
<proteinExistence type="predicted"/>
<name>A0A934HK64_9RHOB</name>
<dbReference type="GO" id="GO:0006355">
    <property type="term" value="P:regulation of DNA-templated transcription"/>
    <property type="evidence" value="ECO:0007669"/>
    <property type="project" value="InterPro"/>
</dbReference>
<reference evidence="2" key="1">
    <citation type="submission" date="2020-12" db="EMBL/GenBank/DDBJ databases">
        <title>Pontibaca salina gen. nov., sp. nov., isolated from marine sediment.</title>
        <authorList>
            <person name="Bo J."/>
            <person name="Wang S."/>
            <person name="Song X."/>
            <person name="Du Z."/>
        </authorList>
    </citation>
    <scope>NUCLEOTIDE SEQUENCE</scope>
    <source>
        <strain evidence="2">S1109L</strain>
    </source>
</reference>
<feature type="domain" description="Arc-like DNA binding" evidence="1">
    <location>
        <begin position="11"/>
        <end position="53"/>
    </location>
</feature>
<sequence length="108" mass="12352">MSEPQNRTLTEQFMLRLPDGMRDRIKDAAANNNRSMNAEIVATLEEKYPAPSDVMHIHLSNIRRALDIYERTTDPRERLRLQALVEGMATLGHDLEVTFDDPSPSDDD</sequence>
<dbReference type="Pfam" id="PF03869">
    <property type="entry name" value="Arc"/>
    <property type="match status" value="1"/>
</dbReference>
<dbReference type="SUPFAM" id="SSF47598">
    <property type="entry name" value="Ribbon-helix-helix"/>
    <property type="match status" value="1"/>
</dbReference>
<keyword evidence="3" id="KW-1185">Reference proteome</keyword>
<evidence type="ECO:0000313" key="3">
    <source>
        <dbReference type="Proteomes" id="UP000613255"/>
    </source>
</evidence>
<organism evidence="2 3">
    <name type="scientific">Pontibaca salina</name>
    <dbReference type="NCBI Taxonomy" id="2795731"/>
    <lineage>
        <taxon>Bacteria</taxon>
        <taxon>Pseudomonadati</taxon>
        <taxon>Pseudomonadota</taxon>
        <taxon>Alphaproteobacteria</taxon>
        <taxon>Rhodobacterales</taxon>
        <taxon>Roseobacteraceae</taxon>
        <taxon>Pontibaca</taxon>
    </lineage>
</organism>
<dbReference type="InterPro" id="IPR005569">
    <property type="entry name" value="Arc_DNA-bd_dom"/>
</dbReference>
<dbReference type="Gene3D" id="1.10.1220.10">
    <property type="entry name" value="Met repressor-like"/>
    <property type="match status" value="1"/>
</dbReference>
<accession>A0A934HK64</accession>
<evidence type="ECO:0000313" key="2">
    <source>
        <dbReference type="EMBL" id="MBI6628321.1"/>
    </source>
</evidence>